<organism evidence="2 3">
    <name type="scientific">Prunus dulcis</name>
    <name type="common">Almond</name>
    <name type="synonym">Amygdalus dulcis</name>
    <dbReference type="NCBI Taxonomy" id="3755"/>
    <lineage>
        <taxon>Eukaryota</taxon>
        <taxon>Viridiplantae</taxon>
        <taxon>Streptophyta</taxon>
        <taxon>Embryophyta</taxon>
        <taxon>Tracheophyta</taxon>
        <taxon>Spermatophyta</taxon>
        <taxon>Magnoliopsida</taxon>
        <taxon>eudicotyledons</taxon>
        <taxon>Gunneridae</taxon>
        <taxon>Pentapetalae</taxon>
        <taxon>rosids</taxon>
        <taxon>fabids</taxon>
        <taxon>Rosales</taxon>
        <taxon>Rosaceae</taxon>
        <taxon>Amygdaloideae</taxon>
        <taxon>Amygdaleae</taxon>
        <taxon>Prunus</taxon>
    </lineage>
</organism>
<evidence type="ECO:0000259" key="1">
    <source>
        <dbReference type="Pfam" id="PF13976"/>
    </source>
</evidence>
<reference evidence="2 3" key="1">
    <citation type="journal article" date="2022" name="G3 (Bethesda)">
        <title>Whole-genome sequence and methylome profiling of the almond [Prunus dulcis (Mill.) D.A. Webb] cultivar 'Nonpareil'.</title>
        <authorList>
            <person name="D'Amico-Willman K.M."/>
            <person name="Ouma W.Z."/>
            <person name="Meulia T."/>
            <person name="Sideli G.M."/>
            <person name="Gradziel T.M."/>
            <person name="Fresnedo-Ramirez J."/>
        </authorList>
    </citation>
    <scope>NUCLEOTIDE SEQUENCE [LARGE SCALE GENOMIC DNA]</scope>
    <source>
        <strain evidence="2">Clone GOH B32 T37-40</strain>
    </source>
</reference>
<dbReference type="InterPro" id="IPR025724">
    <property type="entry name" value="GAG-pre-integrase_dom"/>
</dbReference>
<keyword evidence="3" id="KW-1185">Reference proteome</keyword>
<comment type="caution">
    <text evidence="2">The sequence shown here is derived from an EMBL/GenBank/DDBJ whole genome shotgun (WGS) entry which is preliminary data.</text>
</comment>
<dbReference type="AlphaFoldDB" id="A0AAD4W7K3"/>
<accession>A0AAD4W7K3</accession>
<dbReference type="Proteomes" id="UP001054821">
    <property type="component" value="Chromosome 3"/>
</dbReference>
<sequence>MTGNKELLIDININVTGKVQMPTGELVGITGQMDEHGYHLVFGSSMCNIFDDYSLENLVMKVAMRKNRCYPLSLSSNDFIALRAGVSHSTWIWHKRMGHLHLKGLNQLKEKEMVHGLPHLEAVNGVCKGCQFGKQHREWFPKNQAWRASTPLELIHMGLVWAYAKRVTCR</sequence>
<proteinExistence type="predicted"/>
<dbReference type="EMBL" id="JAJFAZ020000003">
    <property type="protein sequence ID" value="KAI5338328.1"/>
    <property type="molecule type" value="Genomic_DNA"/>
</dbReference>
<feature type="domain" description="GAG-pre-integrase" evidence="1">
    <location>
        <begin position="69"/>
        <end position="135"/>
    </location>
</feature>
<name>A0AAD4W7K3_PRUDU</name>
<protein>
    <recommendedName>
        <fullName evidence="1">GAG-pre-integrase domain-containing protein</fullName>
    </recommendedName>
</protein>
<gene>
    <name evidence="2" type="ORF">L3X38_017599</name>
</gene>
<evidence type="ECO:0000313" key="3">
    <source>
        <dbReference type="Proteomes" id="UP001054821"/>
    </source>
</evidence>
<evidence type="ECO:0000313" key="2">
    <source>
        <dbReference type="EMBL" id="KAI5338328.1"/>
    </source>
</evidence>
<dbReference type="Pfam" id="PF13976">
    <property type="entry name" value="gag_pre-integrs"/>
    <property type="match status" value="1"/>
</dbReference>